<organism evidence="3 4">
    <name type="scientific">Colletotrichum higginsianum (strain IMI 349063)</name>
    <name type="common">Crucifer anthracnose fungus</name>
    <dbReference type="NCBI Taxonomy" id="759273"/>
    <lineage>
        <taxon>Eukaryota</taxon>
        <taxon>Fungi</taxon>
        <taxon>Dikarya</taxon>
        <taxon>Ascomycota</taxon>
        <taxon>Pezizomycotina</taxon>
        <taxon>Sordariomycetes</taxon>
        <taxon>Hypocreomycetidae</taxon>
        <taxon>Glomerellales</taxon>
        <taxon>Glomerellaceae</taxon>
        <taxon>Colletotrichum</taxon>
        <taxon>Colletotrichum destructivum species complex</taxon>
    </lineage>
</organism>
<dbReference type="EMBL" id="LTAN01000004">
    <property type="protein sequence ID" value="OBR10186.1"/>
    <property type="molecule type" value="Genomic_DNA"/>
</dbReference>
<reference evidence="4" key="1">
    <citation type="journal article" date="2017" name="BMC Genomics">
        <title>Gapless genome assembly of Colletotrichum higginsianum reveals chromosome structure and association of transposable elements with secondary metabolite gene clusters.</title>
        <authorList>
            <person name="Dallery J.-F."/>
            <person name="Lapalu N."/>
            <person name="Zampounis A."/>
            <person name="Pigne S."/>
            <person name="Luyten I."/>
            <person name="Amselem J."/>
            <person name="Wittenberg A.H.J."/>
            <person name="Zhou S."/>
            <person name="de Queiroz M.V."/>
            <person name="Robin G.P."/>
            <person name="Auger A."/>
            <person name="Hainaut M."/>
            <person name="Henrissat B."/>
            <person name="Kim K.-T."/>
            <person name="Lee Y.-H."/>
            <person name="Lespinet O."/>
            <person name="Schwartz D.C."/>
            <person name="Thon M.R."/>
            <person name="O'Connell R.J."/>
        </authorList>
    </citation>
    <scope>NUCLEOTIDE SEQUENCE [LARGE SCALE GENOMIC DNA]</scope>
    <source>
        <strain evidence="4">IMI 349063</strain>
    </source>
</reference>
<evidence type="ECO:0000313" key="4">
    <source>
        <dbReference type="Proteomes" id="UP000092177"/>
    </source>
</evidence>
<feature type="compositionally biased region" description="Polar residues" evidence="1">
    <location>
        <begin position="1"/>
        <end position="13"/>
    </location>
</feature>
<accession>A0A1B7YDL8</accession>
<dbReference type="KEGG" id="chig:CH63R_05878"/>
<dbReference type="GeneID" id="28864960"/>
<sequence length="404" mass="43293">MPKSPSGRTTLTTVGRMPVIAEDDSLPAFTHPSVALLPPPPPPCRSTKPKNYGRSPLARPVHPHPSYPPPAYSRSSSRDSTLSTISTRSLLSVNENGSRPGSGASNSRGPHKEKSRLLPITTPMTPPSEAGERKGSMRVARRRSWYRIFLIGILVIGLSVGLSVGLTVGARKSYPAAPADASNYTNLFPSGSFAFNTALLVSDAGCTSEPSTWRCFPDQTYQQSPNGSLATFFWTIAASNSYTYQISSSPNPFAPQFTNETMVLLEGNSYNERLVFDFSLPKTVVPSEPVAADGRAVTCTFRDTEFRATLWTRRHAMVALARSGAANATAMATIAADADAGVKWGQWPGQVEIVQTKQGGPMCKDSAGNAVEVAAGNNQCSCQYANFDLVVQEKRIIKDAMGVA</sequence>
<keyword evidence="2" id="KW-0472">Membrane</keyword>
<feature type="region of interest" description="Disordered" evidence="1">
    <location>
        <begin position="1"/>
        <end position="136"/>
    </location>
</feature>
<feature type="transmembrane region" description="Helical" evidence="2">
    <location>
        <begin position="144"/>
        <end position="166"/>
    </location>
</feature>
<gene>
    <name evidence="3" type="ORF">CH63R_05878</name>
</gene>
<evidence type="ECO:0000256" key="1">
    <source>
        <dbReference type="SAM" id="MobiDB-lite"/>
    </source>
</evidence>
<evidence type="ECO:0000256" key="2">
    <source>
        <dbReference type="SAM" id="Phobius"/>
    </source>
</evidence>
<feature type="compositionally biased region" description="Polar residues" evidence="1">
    <location>
        <begin position="93"/>
        <end position="108"/>
    </location>
</feature>
<name>A0A1B7YDL8_COLHI</name>
<keyword evidence="2" id="KW-1133">Transmembrane helix</keyword>
<keyword evidence="4" id="KW-1185">Reference proteome</keyword>
<proteinExistence type="predicted"/>
<dbReference type="OrthoDB" id="5296155at2759"/>
<evidence type="ECO:0000313" key="3">
    <source>
        <dbReference type="EMBL" id="OBR10186.1"/>
    </source>
</evidence>
<keyword evidence="2" id="KW-0812">Transmembrane</keyword>
<dbReference type="RefSeq" id="XP_018158703.1">
    <property type="nucleotide sequence ID" value="XM_018300853.1"/>
</dbReference>
<dbReference type="VEuPathDB" id="FungiDB:CH63R_05878"/>
<dbReference type="AlphaFoldDB" id="A0A1B7YDL8"/>
<protein>
    <submittedName>
        <fullName evidence="3">Tat pathway signal sequence</fullName>
    </submittedName>
</protein>
<comment type="caution">
    <text evidence="3">The sequence shown here is derived from an EMBL/GenBank/DDBJ whole genome shotgun (WGS) entry which is preliminary data.</text>
</comment>
<dbReference type="Proteomes" id="UP000092177">
    <property type="component" value="Chromosome 4"/>
</dbReference>
<feature type="compositionally biased region" description="Low complexity" evidence="1">
    <location>
        <begin position="73"/>
        <end position="92"/>
    </location>
</feature>